<organism evidence="1">
    <name type="scientific">Mesocestoides corti</name>
    <name type="common">Flatworm</name>
    <dbReference type="NCBI Taxonomy" id="53468"/>
    <lineage>
        <taxon>Eukaryota</taxon>
        <taxon>Metazoa</taxon>
        <taxon>Spiralia</taxon>
        <taxon>Lophotrochozoa</taxon>
        <taxon>Platyhelminthes</taxon>
        <taxon>Cestoda</taxon>
        <taxon>Eucestoda</taxon>
        <taxon>Cyclophyllidea</taxon>
        <taxon>Mesocestoididae</taxon>
        <taxon>Mesocestoides</taxon>
    </lineage>
</organism>
<name>A0A5K3EFS2_MESCO</name>
<protein>
    <submittedName>
        <fullName evidence="1">Uncharacterized protein</fullName>
    </submittedName>
</protein>
<dbReference type="AlphaFoldDB" id="A0A5K3EFS2"/>
<evidence type="ECO:0000313" key="1">
    <source>
        <dbReference type="WBParaSite" id="MCU_000212-RA"/>
    </source>
</evidence>
<dbReference type="WBParaSite" id="MCU_000212-RA">
    <property type="protein sequence ID" value="MCU_000212-RA"/>
    <property type="gene ID" value="MCU_000212"/>
</dbReference>
<proteinExistence type="predicted"/>
<sequence>MAVCFVDRRQCGMRSERCKKKLPVVYFQTTVGIRFKHFFEKNNMNPRVVVGADKTCEISVKISIVCKRNQLGVSQTQKQSRLVSKYARGTSTISLLVMREPSNLLKYFIRNQCFS</sequence>
<accession>A0A5K3EFS2</accession>
<reference evidence="1" key="1">
    <citation type="submission" date="2019-11" db="UniProtKB">
        <authorList>
            <consortium name="WormBaseParasite"/>
        </authorList>
    </citation>
    <scope>IDENTIFICATION</scope>
</reference>